<keyword evidence="2" id="KW-1185">Reference proteome</keyword>
<evidence type="ECO:0000313" key="1">
    <source>
        <dbReference type="EMBL" id="MBK1629879.1"/>
    </source>
</evidence>
<proteinExistence type="predicted"/>
<sequence length="184" mass="21771">MALRIKSHWQNEDIERSLDEVGGALAFIAFRIATDKAITLHCERFVYRDDAQRMRVIQEYVIFLIQIADRLAHEMLDDDRRRELITAMARKAVDHVQDNSQDLMGPDDYGTPFIQRLNERSGEYAEFQLDDEGPSYSFLRHLGFEIQQLMGEQDENRWVIDQVMDKDGWDAYKRFSKAFRDLFE</sequence>
<comment type="caution">
    <text evidence="1">The sequence shown here is derived from an EMBL/GenBank/DDBJ whole genome shotgun (WGS) entry which is preliminary data.</text>
</comment>
<evidence type="ECO:0000313" key="2">
    <source>
        <dbReference type="Proteomes" id="UP000748752"/>
    </source>
</evidence>
<dbReference type="Proteomes" id="UP000748752">
    <property type="component" value="Unassembled WGS sequence"/>
</dbReference>
<gene>
    <name evidence="1" type="ORF">CKO31_03805</name>
</gene>
<name>A0ABS1CDB2_9GAMM</name>
<reference evidence="1 2" key="1">
    <citation type="journal article" date="2020" name="Microorganisms">
        <title>Osmotic Adaptation and Compatible Solute Biosynthesis of Phototrophic Bacteria as Revealed from Genome Analyses.</title>
        <authorList>
            <person name="Imhoff J.F."/>
            <person name="Rahn T."/>
            <person name="Kunzel S."/>
            <person name="Keller A."/>
            <person name="Neulinger S.C."/>
        </authorList>
    </citation>
    <scope>NUCLEOTIDE SEQUENCE [LARGE SCALE GENOMIC DNA]</scope>
    <source>
        <strain evidence="1 2">DSM 6210</strain>
    </source>
</reference>
<dbReference type="EMBL" id="NRRV01000006">
    <property type="protein sequence ID" value="MBK1629879.1"/>
    <property type="molecule type" value="Genomic_DNA"/>
</dbReference>
<dbReference type="RefSeq" id="WP_200234225.1">
    <property type="nucleotide sequence ID" value="NZ_NRRV01000006.1"/>
</dbReference>
<protein>
    <submittedName>
        <fullName evidence="1">Uncharacterized protein</fullName>
    </submittedName>
</protein>
<accession>A0ABS1CDB2</accession>
<organism evidence="1 2">
    <name type="scientific">Thiohalocapsa halophila</name>
    <dbReference type="NCBI Taxonomy" id="69359"/>
    <lineage>
        <taxon>Bacteria</taxon>
        <taxon>Pseudomonadati</taxon>
        <taxon>Pseudomonadota</taxon>
        <taxon>Gammaproteobacteria</taxon>
        <taxon>Chromatiales</taxon>
        <taxon>Chromatiaceae</taxon>
        <taxon>Thiohalocapsa</taxon>
    </lineage>
</organism>